<dbReference type="AlphaFoldDB" id="R1IL91"/>
<evidence type="ECO:0000313" key="3">
    <source>
        <dbReference type="Proteomes" id="UP000011223"/>
    </source>
</evidence>
<evidence type="ECO:0000313" key="2">
    <source>
        <dbReference type="EMBL" id="EOD81441.1"/>
    </source>
</evidence>
<protein>
    <submittedName>
        <fullName evidence="2">Uncharacterized protein</fullName>
    </submittedName>
</protein>
<dbReference type="Proteomes" id="UP000011223">
    <property type="component" value="Unassembled WGS sequence"/>
</dbReference>
<organism evidence="2 3">
    <name type="scientific">Grimontia indica</name>
    <dbReference type="NCBI Taxonomy" id="1056512"/>
    <lineage>
        <taxon>Bacteria</taxon>
        <taxon>Pseudomonadati</taxon>
        <taxon>Pseudomonadota</taxon>
        <taxon>Gammaproteobacteria</taxon>
        <taxon>Vibrionales</taxon>
        <taxon>Vibrionaceae</taxon>
        <taxon>Grimontia</taxon>
    </lineage>
</organism>
<reference evidence="2 3" key="1">
    <citation type="journal article" date="2014" name="PLoS ONE">
        <title>Grimontia indica AK16(T), sp. nov., Isolated from a Seawater Sample Reports the Presence of Pathogenic Genes Similar to Vibrio Genus.</title>
        <authorList>
            <person name="Singh A."/>
            <person name="Vaidya B."/>
            <person name="Khatri I."/>
            <person name="Srinivas T.N."/>
            <person name="Subramanian S."/>
            <person name="Korpole S."/>
            <person name="Pinnaka A.K."/>
        </authorList>
    </citation>
    <scope>NUCLEOTIDE SEQUENCE [LARGE SCALE GENOMIC DNA]</scope>
    <source>
        <strain evidence="2 3">AK16</strain>
    </source>
</reference>
<dbReference type="EMBL" id="ANFM02000006">
    <property type="protein sequence ID" value="EOD81441.1"/>
    <property type="molecule type" value="Genomic_DNA"/>
</dbReference>
<feature type="region of interest" description="Disordered" evidence="1">
    <location>
        <begin position="1"/>
        <end position="37"/>
    </location>
</feature>
<evidence type="ECO:0000256" key="1">
    <source>
        <dbReference type="SAM" id="MobiDB-lite"/>
    </source>
</evidence>
<sequence>MDVNVGRVGGPESTLHLSENPAPQWWNGAEGAPEKDY</sequence>
<keyword evidence="3" id="KW-1185">Reference proteome</keyword>
<name>R1IL91_9GAMM</name>
<comment type="caution">
    <text evidence="2">The sequence shown here is derived from an EMBL/GenBank/DDBJ whole genome shotgun (WGS) entry which is preliminary data.</text>
</comment>
<proteinExistence type="predicted"/>
<gene>
    <name evidence="2" type="ORF">D515_04343</name>
</gene>
<accession>R1IL91</accession>